<protein>
    <recommendedName>
        <fullName evidence="3">DUF3891 family protein</fullName>
    </recommendedName>
</protein>
<gene>
    <name evidence="1" type="ORF">C41B8_16704</name>
</gene>
<dbReference type="Proteomes" id="UP000028302">
    <property type="component" value="Unassembled WGS sequence"/>
</dbReference>
<name>A0A084IH89_SALHC</name>
<dbReference type="Pfam" id="PF13030">
    <property type="entry name" value="DUF3891"/>
    <property type="match status" value="1"/>
</dbReference>
<proteinExistence type="predicted"/>
<accession>A0A084IH89</accession>
<keyword evidence="2" id="KW-1185">Reference proteome</keyword>
<dbReference type="EMBL" id="APNK01000040">
    <property type="protein sequence ID" value="KEZ76073.1"/>
    <property type="molecule type" value="Genomic_DNA"/>
</dbReference>
<sequence length="229" mass="26540">MFRSHHRDRILPQFEHSLFSGLLAMHWGNARFDRPALDFERFARGVALHDWHYGPLDNHPLGDYDHAEWQAIVERGVVMHYDDPITDAVAKRHLRRLIGTPETQDIQTLLDRLNERIAERRAQTPYSDADFEWADRITQFCDTVAFSLGFENLGWHKASVHARRDDDSETEIAYQITSEGTLRFEPWPFSLPKFGMPLTRYESSGYPDRLQPIVTFVRCIAAEEAGAAE</sequence>
<organism evidence="1 2">
    <name type="scientific">Salinisphaera hydrothermalis (strain C41B8)</name>
    <dbReference type="NCBI Taxonomy" id="1304275"/>
    <lineage>
        <taxon>Bacteria</taxon>
        <taxon>Pseudomonadati</taxon>
        <taxon>Pseudomonadota</taxon>
        <taxon>Gammaproteobacteria</taxon>
        <taxon>Salinisphaerales</taxon>
        <taxon>Salinisphaeraceae</taxon>
        <taxon>Salinisphaera</taxon>
    </lineage>
</organism>
<comment type="caution">
    <text evidence="1">The sequence shown here is derived from an EMBL/GenBank/DDBJ whole genome shotgun (WGS) entry which is preliminary data.</text>
</comment>
<dbReference type="OrthoDB" id="190426at2"/>
<dbReference type="InterPro" id="IPR024992">
    <property type="entry name" value="DUF3891"/>
</dbReference>
<reference evidence="1 2" key="1">
    <citation type="submission" date="2013-03" db="EMBL/GenBank/DDBJ databases">
        <title>Salinisphaera hydrothermalis C41B8 Genome Sequencing.</title>
        <authorList>
            <person name="Li C."/>
            <person name="Lai Q."/>
            <person name="Shao Z."/>
        </authorList>
    </citation>
    <scope>NUCLEOTIDE SEQUENCE [LARGE SCALE GENOMIC DNA]</scope>
    <source>
        <strain evidence="1 2">C41B8</strain>
    </source>
</reference>
<evidence type="ECO:0000313" key="1">
    <source>
        <dbReference type="EMBL" id="KEZ76073.1"/>
    </source>
</evidence>
<dbReference type="RefSeq" id="WP_156962577.1">
    <property type="nucleotide sequence ID" value="NZ_APNK01000040.1"/>
</dbReference>
<evidence type="ECO:0000313" key="2">
    <source>
        <dbReference type="Proteomes" id="UP000028302"/>
    </source>
</evidence>
<dbReference type="AlphaFoldDB" id="A0A084IH89"/>
<evidence type="ECO:0008006" key="3">
    <source>
        <dbReference type="Google" id="ProtNLM"/>
    </source>
</evidence>